<dbReference type="PRINTS" id="PR00830">
    <property type="entry name" value="ENDOLAPTASE"/>
</dbReference>
<dbReference type="PROSITE" id="PS51786">
    <property type="entry name" value="LON_PROTEOLYTIC"/>
    <property type="match status" value="1"/>
</dbReference>
<dbReference type="InterPro" id="IPR004815">
    <property type="entry name" value="Lon_bac/euk-typ"/>
</dbReference>
<feature type="region of interest" description="Disordered" evidence="10">
    <location>
        <begin position="845"/>
        <end position="865"/>
    </location>
</feature>
<dbReference type="NCBIfam" id="NF008053">
    <property type="entry name" value="PRK10787.1"/>
    <property type="match status" value="1"/>
</dbReference>
<dbReference type="GO" id="GO:0043565">
    <property type="term" value="F:sequence-specific DNA binding"/>
    <property type="evidence" value="ECO:0007669"/>
    <property type="project" value="InterPro"/>
</dbReference>
<evidence type="ECO:0000256" key="8">
    <source>
        <dbReference type="ARBA" id="ARBA00023016"/>
    </source>
</evidence>
<dbReference type="Gene3D" id="1.20.58.1480">
    <property type="match status" value="1"/>
</dbReference>
<dbReference type="GO" id="GO:0030163">
    <property type="term" value="P:protein catabolic process"/>
    <property type="evidence" value="ECO:0007669"/>
    <property type="project" value="InterPro"/>
</dbReference>
<feature type="domain" description="Lon N-terminal" evidence="12">
    <location>
        <begin position="67"/>
        <end position="268"/>
    </location>
</feature>
<dbReference type="FunFam" id="1.20.5.5270:FF:000002">
    <property type="entry name" value="Lon protease homolog"/>
    <property type="match status" value="1"/>
</dbReference>
<evidence type="ECO:0000256" key="2">
    <source>
        <dbReference type="ARBA" id="ARBA00022490"/>
    </source>
</evidence>
<dbReference type="InterPro" id="IPR027417">
    <property type="entry name" value="P-loop_NTPase"/>
</dbReference>
<dbReference type="Pfam" id="PF22667">
    <property type="entry name" value="Lon_lid"/>
    <property type="match status" value="1"/>
</dbReference>
<dbReference type="SUPFAM" id="SSF88697">
    <property type="entry name" value="PUA domain-like"/>
    <property type="match status" value="1"/>
</dbReference>
<dbReference type="Pfam" id="PF00004">
    <property type="entry name" value="AAA"/>
    <property type="match status" value="1"/>
</dbReference>
<organism evidence="13">
    <name type="scientific">hydrothermal vent metagenome</name>
    <dbReference type="NCBI Taxonomy" id="652676"/>
    <lineage>
        <taxon>unclassified sequences</taxon>
        <taxon>metagenomes</taxon>
        <taxon>ecological metagenomes</taxon>
    </lineage>
</organism>
<sequence length="865" mass="96196">WRETLSRLSIGAASSLLQYPGSMSAVKQQRKSQSNIKKIKMVEKTNIPEDAQLITQLTDDFKIPGQLPLLPVRDIVVFPFMILPLYVGRESSINAVNQALATNRMMMLVTQKNPEIDDPEPDDLYKIGSVAMVIRMLKMPDNRIKILVQGLAKAKLGKFIQAKPFYKVKLKRIYETEDQEKEKSKPAKLKREAMIRNVRAQIETVINMGKPIAPDILVVAENLDQPGKLADLICSNMGLKVEDAQAALEIISPVQRLKKVSELLNREIELLGMQQKIQSAAQDEMTKTQREYYLREQLKAIQKELGEIDEKTEEVDEFHKKIKAAGMPREVEEEAVKQLNRLSKMHTESAEATTVRTYLEWMVEIPWSKTTEDNLDLKLAQKVLDTDHYGLDKIKDRIIEYLAVRKLKKEMKGPILCFVGPPGVGKTSLGQSVARALGRKFVRISLGGVRDEAEIRGHRRTYIGALPGRIIQGLKQAGSSNPVFMMDEIDKLGSDFRGDPSSALLEVLDPEQNNAYVDHYVAAPFDLSKVMFITTANVTDTIPSALLDRMEVIRLSGYTEEEKLKIAKKYLVPRQLKEHGLTSRRLKITNDAISKIISQYTREAGLRNLERKIANVCRKAARSVASGKNRLHTVTPKDLSKYLGVRIFTHDGEQEKDMVGVATGIAWTAAGGEVMHVEASATKGHGKLTLTGKLGDVMKESAQAALSYIKSRAERFGIPDNFTSNTDIHIHVPAGAIPKDGPSAGVTMAVALVSALTGAPVRHDITMTGEITLRGRVLPIGGLKEKSLAARRAGIREIIIPDSNKKDLADLPENIRKEVKFHPVKTADQVLNLALTKKLKVLKKERAEKDARKKPAARAKTGAGK</sequence>
<dbReference type="InterPro" id="IPR008268">
    <property type="entry name" value="Peptidase_S16_AS"/>
</dbReference>
<dbReference type="NCBIfam" id="TIGR00763">
    <property type="entry name" value="lon"/>
    <property type="match status" value="1"/>
</dbReference>
<dbReference type="AlphaFoldDB" id="A0A3B1D8P8"/>
<feature type="non-terminal residue" evidence="13">
    <location>
        <position position="1"/>
    </location>
</feature>
<dbReference type="InterPro" id="IPR003959">
    <property type="entry name" value="ATPase_AAA_core"/>
</dbReference>
<dbReference type="InterPro" id="IPR046336">
    <property type="entry name" value="Lon_prtase_N_sf"/>
</dbReference>
<evidence type="ECO:0000256" key="3">
    <source>
        <dbReference type="ARBA" id="ARBA00022670"/>
    </source>
</evidence>
<dbReference type="CDD" id="cd19500">
    <property type="entry name" value="RecA-like_Lon"/>
    <property type="match status" value="1"/>
</dbReference>
<dbReference type="InterPro" id="IPR003111">
    <property type="entry name" value="Lon_prtase_N"/>
</dbReference>
<dbReference type="GO" id="GO:0006508">
    <property type="term" value="P:proteolysis"/>
    <property type="evidence" value="ECO:0007669"/>
    <property type="project" value="UniProtKB-KW"/>
</dbReference>
<proteinExistence type="inferred from homology"/>
<evidence type="ECO:0000256" key="4">
    <source>
        <dbReference type="ARBA" id="ARBA00022741"/>
    </source>
</evidence>
<dbReference type="Gene3D" id="1.10.8.60">
    <property type="match status" value="1"/>
</dbReference>
<keyword evidence="7" id="KW-0067">ATP-binding</keyword>
<evidence type="ECO:0000256" key="10">
    <source>
        <dbReference type="SAM" id="MobiDB-lite"/>
    </source>
</evidence>
<name>A0A3B1D8P8_9ZZZZ</name>
<dbReference type="InterPro" id="IPR027543">
    <property type="entry name" value="Lon_bac"/>
</dbReference>
<dbReference type="PIRSF" id="PIRSF001174">
    <property type="entry name" value="Lon_proteas"/>
    <property type="match status" value="1"/>
</dbReference>
<dbReference type="InterPro" id="IPR027065">
    <property type="entry name" value="Lon_Prtase"/>
</dbReference>
<dbReference type="GO" id="GO:0005524">
    <property type="term" value="F:ATP binding"/>
    <property type="evidence" value="ECO:0007669"/>
    <property type="project" value="UniProtKB-KW"/>
</dbReference>
<evidence type="ECO:0000256" key="7">
    <source>
        <dbReference type="ARBA" id="ARBA00022840"/>
    </source>
</evidence>
<dbReference type="InterPro" id="IPR020568">
    <property type="entry name" value="Ribosomal_Su5_D2-typ_SF"/>
</dbReference>
<gene>
    <name evidence="13" type="ORF">MNBD_NITROSPINAE04-2481</name>
</gene>
<dbReference type="PROSITE" id="PS01046">
    <property type="entry name" value="LON_SER"/>
    <property type="match status" value="1"/>
</dbReference>
<dbReference type="SMART" id="SM00382">
    <property type="entry name" value="AAA"/>
    <property type="match status" value="1"/>
</dbReference>
<dbReference type="InterPro" id="IPR014721">
    <property type="entry name" value="Ribsml_uS5_D2-typ_fold_subgr"/>
</dbReference>
<dbReference type="EC" id="3.4.21.53" evidence="13"/>
<keyword evidence="5 13" id="KW-0378">Hydrolase</keyword>
<keyword evidence="6" id="KW-0720">Serine protease</keyword>
<evidence type="ECO:0000256" key="5">
    <source>
        <dbReference type="ARBA" id="ARBA00022801"/>
    </source>
</evidence>
<dbReference type="Pfam" id="PF02190">
    <property type="entry name" value="LON_substr_bdg"/>
    <property type="match status" value="1"/>
</dbReference>
<feature type="domain" description="Lon proteolytic" evidence="11">
    <location>
        <begin position="656"/>
        <end position="837"/>
    </location>
</feature>
<dbReference type="Gene3D" id="3.40.50.300">
    <property type="entry name" value="P-loop containing nucleotide triphosphate hydrolases"/>
    <property type="match status" value="1"/>
</dbReference>
<keyword evidence="2" id="KW-0963">Cytoplasm</keyword>
<keyword evidence="4" id="KW-0547">Nucleotide-binding</keyword>
<comment type="subcellular location">
    <subcellularLocation>
        <location evidence="1">Cytoplasm</location>
    </subcellularLocation>
</comment>
<keyword evidence="3 13" id="KW-0645">Protease</keyword>
<dbReference type="HAMAP" id="MF_01973">
    <property type="entry name" value="lon_bact"/>
    <property type="match status" value="1"/>
</dbReference>
<keyword evidence="8" id="KW-0346">Stress response</keyword>
<dbReference type="Pfam" id="PF05362">
    <property type="entry name" value="Lon_C"/>
    <property type="match status" value="1"/>
</dbReference>
<dbReference type="Gene3D" id="1.20.5.5270">
    <property type="match status" value="1"/>
</dbReference>
<dbReference type="SUPFAM" id="SSF52540">
    <property type="entry name" value="P-loop containing nucleoside triphosphate hydrolases"/>
    <property type="match status" value="1"/>
</dbReference>
<dbReference type="InterPro" id="IPR015947">
    <property type="entry name" value="PUA-like_sf"/>
</dbReference>
<dbReference type="GO" id="GO:0016887">
    <property type="term" value="F:ATP hydrolysis activity"/>
    <property type="evidence" value="ECO:0007669"/>
    <property type="project" value="InterPro"/>
</dbReference>
<dbReference type="SMART" id="SM00464">
    <property type="entry name" value="LON"/>
    <property type="match status" value="1"/>
</dbReference>
<dbReference type="FunFam" id="3.40.50.300:FF:000382">
    <property type="entry name" value="Lon protease homolog 2, peroxisomal"/>
    <property type="match status" value="1"/>
</dbReference>
<evidence type="ECO:0000313" key="13">
    <source>
        <dbReference type="EMBL" id="VAX25047.1"/>
    </source>
</evidence>
<dbReference type="InterPro" id="IPR008269">
    <property type="entry name" value="Lon_proteolytic"/>
</dbReference>
<dbReference type="InterPro" id="IPR054594">
    <property type="entry name" value="Lon_lid"/>
</dbReference>
<protein>
    <submittedName>
        <fullName evidence="13">ATP-dependent protease La Type I</fullName>
        <ecNumber evidence="13">3.4.21.53</ecNumber>
    </submittedName>
</protein>
<evidence type="ECO:0000256" key="6">
    <source>
        <dbReference type="ARBA" id="ARBA00022825"/>
    </source>
</evidence>
<dbReference type="Gene3D" id="3.30.230.10">
    <property type="match status" value="1"/>
</dbReference>
<dbReference type="GO" id="GO:0004252">
    <property type="term" value="F:serine-type endopeptidase activity"/>
    <property type="evidence" value="ECO:0007669"/>
    <property type="project" value="UniProtKB-EC"/>
</dbReference>
<reference evidence="13" key="1">
    <citation type="submission" date="2018-06" db="EMBL/GenBank/DDBJ databases">
        <authorList>
            <person name="Zhirakovskaya E."/>
        </authorList>
    </citation>
    <scope>NUCLEOTIDE SEQUENCE</scope>
</reference>
<dbReference type="PANTHER" id="PTHR10046">
    <property type="entry name" value="ATP DEPENDENT LON PROTEASE FAMILY MEMBER"/>
    <property type="match status" value="1"/>
</dbReference>
<evidence type="ECO:0000256" key="1">
    <source>
        <dbReference type="ARBA" id="ARBA00004496"/>
    </source>
</evidence>
<dbReference type="GO" id="GO:0004176">
    <property type="term" value="F:ATP-dependent peptidase activity"/>
    <property type="evidence" value="ECO:0007669"/>
    <property type="project" value="InterPro"/>
</dbReference>
<evidence type="ECO:0000259" key="12">
    <source>
        <dbReference type="PROSITE" id="PS51787"/>
    </source>
</evidence>
<dbReference type="GO" id="GO:0005737">
    <property type="term" value="C:cytoplasm"/>
    <property type="evidence" value="ECO:0007669"/>
    <property type="project" value="UniProtKB-SubCell"/>
</dbReference>
<dbReference type="Gene3D" id="2.30.130.40">
    <property type="entry name" value="LON domain-like"/>
    <property type="match status" value="1"/>
</dbReference>
<dbReference type="InterPro" id="IPR003593">
    <property type="entry name" value="AAA+_ATPase"/>
</dbReference>
<dbReference type="SUPFAM" id="SSF54211">
    <property type="entry name" value="Ribosomal protein S5 domain 2-like"/>
    <property type="match status" value="1"/>
</dbReference>
<accession>A0A3B1D8P8</accession>
<evidence type="ECO:0000259" key="11">
    <source>
        <dbReference type="PROSITE" id="PS51786"/>
    </source>
</evidence>
<dbReference type="EMBL" id="UOGA01000289">
    <property type="protein sequence ID" value="VAX25047.1"/>
    <property type="molecule type" value="Genomic_DNA"/>
</dbReference>
<feature type="coiled-coil region" evidence="9">
    <location>
        <begin position="294"/>
        <end position="321"/>
    </location>
</feature>
<evidence type="ECO:0000256" key="9">
    <source>
        <dbReference type="SAM" id="Coils"/>
    </source>
</evidence>
<dbReference type="PROSITE" id="PS51787">
    <property type="entry name" value="LON_N"/>
    <property type="match status" value="1"/>
</dbReference>
<keyword evidence="9" id="KW-0175">Coiled coil</keyword>